<protein>
    <recommendedName>
        <fullName evidence="1">Ethylene-responsive binding factor-associated repression domain-containing protein</fullName>
    </recommendedName>
</protein>
<evidence type="ECO:0000259" key="1">
    <source>
        <dbReference type="Pfam" id="PF07897"/>
    </source>
</evidence>
<organism evidence="2 3">
    <name type="scientific">Arachis hypogaea</name>
    <name type="common">Peanut</name>
    <dbReference type="NCBI Taxonomy" id="3818"/>
    <lineage>
        <taxon>Eukaryota</taxon>
        <taxon>Viridiplantae</taxon>
        <taxon>Streptophyta</taxon>
        <taxon>Embryophyta</taxon>
        <taxon>Tracheophyta</taxon>
        <taxon>Spermatophyta</taxon>
        <taxon>Magnoliopsida</taxon>
        <taxon>eudicotyledons</taxon>
        <taxon>Gunneridae</taxon>
        <taxon>Pentapetalae</taxon>
        <taxon>rosids</taxon>
        <taxon>fabids</taxon>
        <taxon>Fabales</taxon>
        <taxon>Fabaceae</taxon>
        <taxon>Papilionoideae</taxon>
        <taxon>50 kb inversion clade</taxon>
        <taxon>dalbergioids sensu lato</taxon>
        <taxon>Dalbergieae</taxon>
        <taxon>Pterocarpus clade</taxon>
        <taxon>Arachis</taxon>
    </lineage>
</organism>
<dbReference type="EMBL" id="SDMP01000018">
    <property type="protein sequence ID" value="RYQ96098.1"/>
    <property type="molecule type" value="Genomic_DNA"/>
</dbReference>
<dbReference type="AlphaFoldDB" id="A0A444Y2D4"/>
<comment type="caution">
    <text evidence="2">The sequence shown here is derived from an EMBL/GenBank/DDBJ whole genome shotgun (WGS) entry which is preliminary data.</text>
</comment>
<name>A0A444Y2D4_ARAHY</name>
<dbReference type="Pfam" id="PF07897">
    <property type="entry name" value="EAR"/>
    <property type="match status" value="1"/>
</dbReference>
<feature type="domain" description="Ethylene-responsive binding factor-associated repression" evidence="1">
    <location>
        <begin position="154"/>
        <end position="187"/>
    </location>
</feature>
<keyword evidence="3" id="KW-1185">Reference proteome</keyword>
<reference evidence="2 3" key="1">
    <citation type="submission" date="2019-01" db="EMBL/GenBank/DDBJ databases">
        <title>Sequencing of cultivated peanut Arachis hypogaea provides insights into genome evolution and oil improvement.</title>
        <authorList>
            <person name="Chen X."/>
        </authorList>
    </citation>
    <scope>NUCLEOTIDE SEQUENCE [LARGE SCALE GENOMIC DNA]</scope>
    <source>
        <strain evidence="3">cv. Fuhuasheng</strain>
        <tissue evidence="2">Leaves</tissue>
    </source>
</reference>
<evidence type="ECO:0000313" key="3">
    <source>
        <dbReference type="Proteomes" id="UP000289738"/>
    </source>
</evidence>
<dbReference type="Proteomes" id="UP000289738">
    <property type="component" value="Chromosome B08"/>
</dbReference>
<dbReference type="InterPro" id="IPR012463">
    <property type="entry name" value="Ninja_motif"/>
</dbReference>
<proteinExistence type="predicted"/>
<gene>
    <name evidence="2" type="ORF">Ahy_B08g091641</name>
</gene>
<evidence type="ECO:0000313" key="2">
    <source>
        <dbReference type="EMBL" id="RYQ96098.1"/>
    </source>
</evidence>
<accession>A0A444Y2D4</accession>
<sequence>MSCVVDGMTCMDFGGNFVLRHNQVTKNFQMRNWDVRVDALPFFGDASIHHEDNDMNHFVVVVGIPYDFLAHLVSLKQISMNWSAQNRTTSSSSSSLFVFFPVRFHSLHGYKNHLIRPCFSSSSSPIFGYLPIKNFNFQVLVNSEPSGYSYFPEKEQEIELSLGLSMNGRFGVDPTVKKIKRTTSIPEFSFLKPLIRD</sequence>